<gene>
    <name evidence="14" type="ORF">DFP86_104264</name>
</gene>
<keyword evidence="10 11" id="KW-0472">Membrane</keyword>
<evidence type="ECO:0000313" key="15">
    <source>
        <dbReference type="Proteomes" id="UP000295611"/>
    </source>
</evidence>
<dbReference type="PANTHER" id="PTHR43394">
    <property type="entry name" value="ATP-DEPENDENT PERMEASE MDL1, MITOCHONDRIAL"/>
    <property type="match status" value="1"/>
</dbReference>
<dbReference type="InterPro" id="IPR027417">
    <property type="entry name" value="P-loop_NTPase"/>
</dbReference>
<organism evidence="14 15">
    <name type="scientific">Paludibacterium purpuratum</name>
    <dbReference type="NCBI Taxonomy" id="1144873"/>
    <lineage>
        <taxon>Bacteria</taxon>
        <taxon>Pseudomonadati</taxon>
        <taxon>Pseudomonadota</taxon>
        <taxon>Betaproteobacteria</taxon>
        <taxon>Neisseriales</taxon>
        <taxon>Chromobacteriaceae</taxon>
        <taxon>Paludibacterium</taxon>
    </lineage>
</organism>
<keyword evidence="8 11" id="KW-1133">Transmembrane helix</keyword>
<keyword evidence="2" id="KW-0813">Transport</keyword>
<dbReference type="GO" id="GO:0005524">
    <property type="term" value="F:ATP binding"/>
    <property type="evidence" value="ECO:0007669"/>
    <property type="project" value="UniProtKB-KW"/>
</dbReference>
<evidence type="ECO:0000259" key="13">
    <source>
        <dbReference type="PROSITE" id="PS50929"/>
    </source>
</evidence>
<feature type="domain" description="ABC transporter" evidence="12">
    <location>
        <begin position="348"/>
        <end position="584"/>
    </location>
</feature>
<evidence type="ECO:0000256" key="11">
    <source>
        <dbReference type="SAM" id="Phobius"/>
    </source>
</evidence>
<keyword evidence="6 14" id="KW-0067">ATP-binding</keyword>
<evidence type="ECO:0000256" key="2">
    <source>
        <dbReference type="ARBA" id="ARBA00022448"/>
    </source>
</evidence>
<accession>A0A4R7B7L6</accession>
<sequence>MKMEQDGMSQSKPDNMALYRRLLTYLRSYWRVFLASLVFMAVSAATEPAFVNLMKPLIDEGFISKNPEALRYIPPLIVLLFLVRGISSYGNEYSTSWLTGHLVQRIRQEVFNKLLSMPASYFDNNQSGRLMSRVTYDVSQVTDAGFNVLTVSVKDGCTVLGLLGMLLYYDWRMTLISFVVFPAVGVCISLISKRLRNLTRLNQHQMGQLTQVLGESIDCQRVVKVYGGQSYEAARFTEAVQDIRRNAVKQSAASAMNTSATQFIISVALAGLVHFALLRGQHNQLTAGTFVALITGMSAMFAPIKRITNISQSLQRGLAAAESVFLFLDQPSEPDSGTRTLEKVRGDLSFEQVGFRYLNAEKAAIDRFDLQIRAGETIALVGSSGSGKTTLVSLLPRFYLPTSGRITLDGIDLNELRLADLRRHIAMVSQDVVLFNDTVAANIAYGAFGEATREQIVEAARQANALEFIETLPGGFDCHIGENGTLLSGGQRQRLAIARALLKNAPILILDEATSALDNQSERLVQSALEHLMQDRTTIVIAHRLSTIENADRIVVMHQGGIEEVGSHAELIKNQGLYAKLHEMQFHEPGAAVAVAGKSIDQSDV</sequence>
<feature type="transmembrane region" description="Helical" evidence="11">
    <location>
        <begin position="260"/>
        <end position="278"/>
    </location>
</feature>
<reference evidence="14 15" key="1">
    <citation type="submission" date="2019-03" db="EMBL/GenBank/DDBJ databases">
        <title>Genomic Encyclopedia of Type Strains, Phase III (KMG-III): the genomes of soil and plant-associated and newly described type strains.</title>
        <authorList>
            <person name="Whitman W."/>
        </authorList>
    </citation>
    <scope>NUCLEOTIDE SEQUENCE [LARGE SCALE GENOMIC DNA]</scope>
    <source>
        <strain evidence="14 15">CECT 8976</strain>
    </source>
</reference>
<feature type="transmembrane region" description="Helical" evidence="11">
    <location>
        <begin position="285"/>
        <end position="304"/>
    </location>
</feature>
<dbReference type="SUPFAM" id="SSF52540">
    <property type="entry name" value="P-loop containing nucleoside triphosphate hydrolases"/>
    <property type="match status" value="1"/>
</dbReference>
<keyword evidence="5" id="KW-0547">Nucleotide-binding</keyword>
<dbReference type="NCBIfam" id="TIGR02203">
    <property type="entry name" value="MsbA_lipidA"/>
    <property type="match status" value="1"/>
</dbReference>
<dbReference type="InterPro" id="IPR011527">
    <property type="entry name" value="ABC1_TM_dom"/>
</dbReference>
<keyword evidence="7" id="KW-1278">Translocase</keyword>
<dbReference type="CDD" id="cd03251">
    <property type="entry name" value="ABCC_MsbA"/>
    <property type="match status" value="1"/>
</dbReference>
<dbReference type="AlphaFoldDB" id="A0A4R7B7L6"/>
<dbReference type="PROSITE" id="PS50893">
    <property type="entry name" value="ABC_TRANSPORTER_2"/>
    <property type="match status" value="1"/>
</dbReference>
<evidence type="ECO:0000313" key="14">
    <source>
        <dbReference type="EMBL" id="TDR80764.1"/>
    </source>
</evidence>
<name>A0A4R7B7L6_9NEIS</name>
<keyword evidence="9" id="KW-0445">Lipid transport</keyword>
<evidence type="ECO:0000256" key="7">
    <source>
        <dbReference type="ARBA" id="ARBA00022967"/>
    </source>
</evidence>
<dbReference type="InterPro" id="IPR017871">
    <property type="entry name" value="ABC_transporter-like_CS"/>
</dbReference>
<dbReference type="Gene3D" id="1.20.1560.10">
    <property type="entry name" value="ABC transporter type 1, transmembrane domain"/>
    <property type="match status" value="1"/>
</dbReference>
<dbReference type="Gene3D" id="3.40.50.300">
    <property type="entry name" value="P-loop containing nucleotide triphosphate hydrolases"/>
    <property type="match status" value="1"/>
</dbReference>
<comment type="caution">
    <text evidence="14">The sequence shown here is derived from an EMBL/GenBank/DDBJ whole genome shotgun (WGS) entry which is preliminary data.</text>
</comment>
<feature type="transmembrane region" description="Helical" evidence="11">
    <location>
        <begin position="173"/>
        <end position="192"/>
    </location>
</feature>
<dbReference type="GO" id="GO:0016887">
    <property type="term" value="F:ATP hydrolysis activity"/>
    <property type="evidence" value="ECO:0007669"/>
    <property type="project" value="InterPro"/>
</dbReference>
<dbReference type="FunFam" id="3.40.50.300:FF:000218">
    <property type="entry name" value="Multidrug ABC transporter ATP-binding protein"/>
    <property type="match status" value="1"/>
</dbReference>
<evidence type="ECO:0000259" key="12">
    <source>
        <dbReference type="PROSITE" id="PS50893"/>
    </source>
</evidence>
<proteinExistence type="predicted"/>
<feature type="domain" description="ABC transmembrane type-1" evidence="13">
    <location>
        <begin position="34"/>
        <end position="316"/>
    </location>
</feature>
<evidence type="ECO:0000256" key="4">
    <source>
        <dbReference type="ARBA" id="ARBA00022692"/>
    </source>
</evidence>
<dbReference type="GO" id="GO:0034040">
    <property type="term" value="F:ATPase-coupled lipid transmembrane transporter activity"/>
    <property type="evidence" value="ECO:0007669"/>
    <property type="project" value="InterPro"/>
</dbReference>
<dbReference type="EMBL" id="SNZP01000004">
    <property type="protein sequence ID" value="TDR80764.1"/>
    <property type="molecule type" value="Genomic_DNA"/>
</dbReference>
<dbReference type="InterPro" id="IPR003593">
    <property type="entry name" value="AAA+_ATPase"/>
</dbReference>
<dbReference type="InterPro" id="IPR036640">
    <property type="entry name" value="ABC1_TM_sf"/>
</dbReference>
<dbReference type="Pfam" id="PF00664">
    <property type="entry name" value="ABC_membrane"/>
    <property type="match status" value="1"/>
</dbReference>
<dbReference type="Pfam" id="PF00005">
    <property type="entry name" value="ABC_tran"/>
    <property type="match status" value="1"/>
</dbReference>
<dbReference type="Proteomes" id="UP000295611">
    <property type="component" value="Unassembled WGS sequence"/>
</dbReference>
<keyword evidence="15" id="KW-1185">Reference proteome</keyword>
<keyword evidence="4 11" id="KW-0812">Transmembrane</keyword>
<dbReference type="InterPro" id="IPR003439">
    <property type="entry name" value="ABC_transporter-like_ATP-bd"/>
</dbReference>
<dbReference type="GO" id="GO:0015421">
    <property type="term" value="F:ABC-type oligopeptide transporter activity"/>
    <property type="evidence" value="ECO:0007669"/>
    <property type="project" value="TreeGrafter"/>
</dbReference>
<dbReference type="GO" id="GO:0005886">
    <property type="term" value="C:plasma membrane"/>
    <property type="evidence" value="ECO:0007669"/>
    <property type="project" value="UniProtKB-SubCell"/>
</dbReference>
<dbReference type="PROSITE" id="PS00211">
    <property type="entry name" value="ABC_TRANSPORTER_1"/>
    <property type="match status" value="1"/>
</dbReference>
<protein>
    <submittedName>
        <fullName evidence="14">Subfamily B ATP-binding cassette protein MsbA</fullName>
    </submittedName>
</protein>
<evidence type="ECO:0000256" key="1">
    <source>
        <dbReference type="ARBA" id="ARBA00004651"/>
    </source>
</evidence>
<dbReference type="PANTHER" id="PTHR43394:SF1">
    <property type="entry name" value="ATP-BINDING CASSETTE SUB-FAMILY B MEMBER 10, MITOCHONDRIAL"/>
    <property type="match status" value="1"/>
</dbReference>
<dbReference type="InterPro" id="IPR011917">
    <property type="entry name" value="ABC_transpr_lipidA"/>
</dbReference>
<dbReference type="InterPro" id="IPR039421">
    <property type="entry name" value="Type_1_exporter"/>
</dbReference>
<evidence type="ECO:0000256" key="6">
    <source>
        <dbReference type="ARBA" id="ARBA00022840"/>
    </source>
</evidence>
<comment type="subcellular location">
    <subcellularLocation>
        <location evidence="1">Cell membrane</location>
        <topology evidence="1">Multi-pass membrane protein</topology>
    </subcellularLocation>
</comment>
<evidence type="ECO:0000256" key="10">
    <source>
        <dbReference type="ARBA" id="ARBA00023136"/>
    </source>
</evidence>
<dbReference type="PROSITE" id="PS50929">
    <property type="entry name" value="ABC_TM1F"/>
    <property type="match status" value="1"/>
</dbReference>
<evidence type="ECO:0000256" key="3">
    <source>
        <dbReference type="ARBA" id="ARBA00022475"/>
    </source>
</evidence>
<evidence type="ECO:0000256" key="9">
    <source>
        <dbReference type="ARBA" id="ARBA00023055"/>
    </source>
</evidence>
<evidence type="ECO:0000256" key="8">
    <source>
        <dbReference type="ARBA" id="ARBA00022989"/>
    </source>
</evidence>
<evidence type="ECO:0000256" key="5">
    <source>
        <dbReference type="ARBA" id="ARBA00022741"/>
    </source>
</evidence>
<dbReference type="SMART" id="SM00382">
    <property type="entry name" value="AAA"/>
    <property type="match status" value="1"/>
</dbReference>
<dbReference type="CDD" id="cd18552">
    <property type="entry name" value="ABC_6TM_MsbA_like"/>
    <property type="match status" value="1"/>
</dbReference>
<keyword evidence="3" id="KW-1003">Cell membrane</keyword>
<dbReference type="SUPFAM" id="SSF90123">
    <property type="entry name" value="ABC transporter transmembrane region"/>
    <property type="match status" value="1"/>
</dbReference>